<keyword evidence="3" id="KW-0328">Glycosyltransferase</keyword>
<dbReference type="GO" id="GO:0016757">
    <property type="term" value="F:glycosyltransferase activity"/>
    <property type="evidence" value="ECO:0007669"/>
    <property type="project" value="UniProtKB-KW"/>
</dbReference>
<accession>A0ABZ3C4H2</accession>
<evidence type="ECO:0000259" key="2">
    <source>
        <dbReference type="Pfam" id="PF13406"/>
    </source>
</evidence>
<evidence type="ECO:0000256" key="1">
    <source>
        <dbReference type="SAM" id="MobiDB-lite"/>
    </source>
</evidence>
<dbReference type="Proteomes" id="UP001434337">
    <property type="component" value="Chromosome"/>
</dbReference>
<feature type="compositionally biased region" description="Low complexity" evidence="1">
    <location>
        <begin position="112"/>
        <end position="150"/>
    </location>
</feature>
<feature type="compositionally biased region" description="Pro residues" evidence="1">
    <location>
        <begin position="59"/>
        <end position="83"/>
    </location>
</feature>
<dbReference type="RefSeq" id="WP_342371687.1">
    <property type="nucleotide sequence ID" value="NZ_CP115965.1"/>
</dbReference>
<feature type="domain" description="Transglycosylase SLT" evidence="2">
    <location>
        <begin position="263"/>
        <end position="307"/>
    </location>
</feature>
<organism evidence="3 4">
    <name type="scientific">Propioniciclava soli</name>
    <dbReference type="NCBI Taxonomy" id="2775081"/>
    <lineage>
        <taxon>Bacteria</taxon>
        <taxon>Bacillati</taxon>
        <taxon>Actinomycetota</taxon>
        <taxon>Actinomycetes</taxon>
        <taxon>Propionibacteriales</taxon>
        <taxon>Propionibacteriaceae</taxon>
        <taxon>Propioniciclava</taxon>
    </lineage>
</organism>
<dbReference type="InterPro" id="IPR031304">
    <property type="entry name" value="SLT_2"/>
</dbReference>
<feature type="region of interest" description="Disordered" evidence="1">
    <location>
        <begin position="1"/>
        <end position="28"/>
    </location>
</feature>
<dbReference type="InterPro" id="IPR023346">
    <property type="entry name" value="Lysozyme-like_dom_sf"/>
</dbReference>
<dbReference type="Pfam" id="PF13406">
    <property type="entry name" value="SLT_2"/>
    <property type="match status" value="1"/>
</dbReference>
<feature type="region of interest" description="Disordered" evidence="1">
    <location>
        <begin position="52"/>
        <end position="152"/>
    </location>
</feature>
<sequence>MHPHARRAEAQPPRAARSTRRRAAAQRGGVVVGVVALVVLLGGALALQAPGPTDLATPAPSPTPSSATPAPPPPERPPLPDEPQPAAAGEGEESAGNSEASDGEAGDGGAPVPGSTPGTPVAPGGTVGTPTSAATGAPLPGGPASTGAPTQPVATSGPVLLVDEGWLLATAAATGIPARALDAYGTADLTVATERPNCSLGWNTLAGIGFIESRHGSFGGSVLGGDGVVRPPIVGVALDGGGVAHIPDSDGGRLDGDAALDRAVGPMQFIPATWARWGADANGDGVADPQNIDDAALAAARYLCASGDLTTSESWRRAILTYNRSDAYVANVAEVATRYARASQG</sequence>
<dbReference type="EC" id="2.4.-.-" evidence="3"/>
<dbReference type="CDD" id="cd13399">
    <property type="entry name" value="Slt35-like"/>
    <property type="match status" value="1"/>
</dbReference>
<reference evidence="3 4" key="1">
    <citation type="journal article" date="2023" name="Environ Microbiome">
        <title>A coral-associated actinobacterium mitigates coral bleaching under heat stress.</title>
        <authorList>
            <person name="Li J."/>
            <person name="Zou Y."/>
            <person name="Li Q."/>
            <person name="Zhang J."/>
            <person name="Bourne D.G."/>
            <person name="Lyu Y."/>
            <person name="Liu C."/>
            <person name="Zhang S."/>
        </authorList>
    </citation>
    <scope>NUCLEOTIDE SEQUENCE [LARGE SCALE GENOMIC DNA]</scope>
    <source>
        <strain evidence="3 4">SCSIO 13291</strain>
    </source>
</reference>
<name>A0ABZ3C4H2_9ACTN</name>
<evidence type="ECO:0000313" key="4">
    <source>
        <dbReference type="Proteomes" id="UP001434337"/>
    </source>
</evidence>
<feature type="compositionally biased region" description="Low complexity" evidence="1">
    <location>
        <begin position="84"/>
        <end position="100"/>
    </location>
</feature>
<dbReference type="Gene3D" id="1.10.530.10">
    <property type="match status" value="1"/>
</dbReference>
<proteinExistence type="predicted"/>
<dbReference type="PANTHER" id="PTHR30163:SF8">
    <property type="entry name" value="LYTIC MUREIN TRANSGLYCOSYLASE"/>
    <property type="match status" value="1"/>
</dbReference>
<keyword evidence="3" id="KW-0808">Transferase</keyword>
<gene>
    <name evidence="3" type="ORF">PCC79_09640</name>
</gene>
<protein>
    <submittedName>
        <fullName evidence="3">Lytic murein transglycosylase</fullName>
        <ecNumber evidence="3">2.4.-.-</ecNumber>
    </submittedName>
</protein>
<dbReference type="SUPFAM" id="SSF53955">
    <property type="entry name" value="Lysozyme-like"/>
    <property type="match status" value="1"/>
</dbReference>
<evidence type="ECO:0000313" key="3">
    <source>
        <dbReference type="EMBL" id="WZW97182.1"/>
    </source>
</evidence>
<dbReference type="InterPro" id="IPR043426">
    <property type="entry name" value="MltB-like"/>
</dbReference>
<dbReference type="PANTHER" id="PTHR30163">
    <property type="entry name" value="MEMBRANE-BOUND LYTIC MUREIN TRANSGLYCOSYLASE B"/>
    <property type="match status" value="1"/>
</dbReference>
<dbReference type="EMBL" id="CP115965">
    <property type="protein sequence ID" value="WZW97182.1"/>
    <property type="molecule type" value="Genomic_DNA"/>
</dbReference>
<keyword evidence="4" id="KW-1185">Reference proteome</keyword>